<reference evidence="1" key="1">
    <citation type="submission" date="2022-07" db="EMBL/GenBank/DDBJ databases">
        <title>Phylogenomic reconstructions and comparative analyses of Kickxellomycotina fungi.</title>
        <authorList>
            <person name="Reynolds N.K."/>
            <person name="Stajich J.E."/>
            <person name="Barry K."/>
            <person name="Grigoriev I.V."/>
            <person name="Crous P."/>
            <person name="Smith M.E."/>
        </authorList>
    </citation>
    <scope>NUCLEOTIDE SEQUENCE</scope>
    <source>
        <strain evidence="1">Benny 63K</strain>
    </source>
</reference>
<keyword evidence="2" id="KW-1185">Reference proteome</keyword>
<dbReference type="Proteomes" id="UP001150581">
    <property type="component" value="Unassembled WGS sequence"/>
</dbReference>
<accession>A0ACC1IRR3</accession>
<sequence length="247" mass="27733">MSTAAALKLSKRLLSQRIATAHRSIPSAPHIRQHRRPYTTAKNTKPISSGRIAQVASTAGNLLLVGSVMTLFGYLMYTLYDNLLSESGTTHIYNNSLDLIRAHPEIKKLFGHSVAGFGEPTHSQRQRQRAIAHNIFEDSQGRQRLTMQYYIKNGSDKNAAGLIGVVKVDLAQSRFTKAWDYNYIVVDLVDKADGGVRGRVEVLVTDEFKREAEVSESERKRRRFSSENKGSSDGSWFSALNPTHWRK</sequence>
<gene>
    <name evidence="1" type="primary">TIM21_1</name>
    <name evidence="1" type="ORF">LPJ66_002071</name>
</gene>
<comment type="caution">
    <text evidence="1">The sequence shown here is derived from an EMBL/GenBank/DDBJ whole genome shotgun (WGS) entry which is preliminary data.</text>
</comment>
<protein>
    <submittedName>
        <fullName evidence="1">Mitochondrial import inner membrane translocase subunit tim21</fullName>
    </submittedName>
</protein>
<proteinExistence type="predicted"/>
<name>A0ACC1IRR3_9FUNG</name>
<organism evidence="1 2">
    <name type="scientific">Kickxella alabastrina</name>
    <dbReference type="NCBI Taxonomy" id="61397"/>
    <lineage>
        <taxon>Eukaryota</taxon>
        <taxon>Fungi</taxon>
        <taxon>Fungi incertae sedis</taxon>
        <taxon>Zoopagomycota</taxon>
        <taxon>Kickxellomycotina</taxon>
        <taxon>Kickxellomycetes</taxon>
        <taxon>Kickxellales</taxon>
        <taxon>Kickxellaceae</taxon>
        <taxon>Kickxella</taxon>
    </lineage>
</organism>
<evidence type="ECO:0000313" key="1">
    <source>
        <dbReference type="EMBL" id="KAJ1899488.1"/>
    </source>
</evidence>
<dbReference type="EMBL" id="JANBPG010000148">
    <property type="protein sequence ID" value="KAJ1899488.1"/>
    <property type="molecule type" value="Genomic_DNA"/>
</dbReference>
<evidence type="ECO:0000313" key="2">
    <source>
        <dbReference type="Proteomes" id="UP001150581"/>
    </source>
</evidence>